<dbReference type="CDD" id="cd01561">
    <property type="entry name" value="CBS_like"/>
    <property type="match status" value="1"/>
</dbReference>
<accession>A0A0L0GFN9</accession>
<evidence type="ECO:0000259" key="1">
    <source>
        <dbReference type="Pfam" id="PF00291"/>
    </source>
</evidence>
<reference evidence="2 3" key="1">
    <citation type="submission" date="2011-02" db="EMBL/GenBank/DDBJ databases">
        <title>The Genome Sequence of Sphaeroforma arctica JP610.</title>
        <authorList>
            <consortium name="The Broad Institute Genome Sequencing Platform"/>
            <person name="Russ C."/>
            <person name="Cuomo C."/>
            <person name="Young S.K."/>
            <person name="Zeng Q."/>
            <person name="Gargeya S."/>
            <person name="Alvarado L."/>
            <person name="Berlin A."/>
            <person name="Chapman S.B."/>
            <person name="Chen Z."/>
            <person name="Freedman E."/>
            <person name="Gellesch M."/>
            <person name="Goldberg J."/>
            <person name="Griggs A."/>
            <person name="Gujja S."/>
            <person name="Heilman E."/>
            <person name="Heiman D."/>
            <person name="Howarth C."/>
            <person name="Mehta T."/>
            <person name="Neiman D."/>
            <person name="Pearson M."/>
            <person name="Roberts A."/>
            <person name="Saif S."/>
            <person name="Shea T."/>
            <person name="Shenoy N."/>
            <person name="Sisk P."/>
            <person name="Stolte C."/>
            <person name="Sykes S."/>
            <person name="White J."/>
            <person name="Yandava C."/>
            <person name="Burger G."/>
            <person name="Gray M.W."/>
            <person name="Holland P.W.H."/>
            <person name="King N."/>
            <person name="Lang F.B.F."/>
            <person name="Roger A.J."/>
            <person name="Ruiz-Trillo I."/>
            <person name="Haas B."/>
            <person name="Nusbaum C."/>
            <person name="Birren B."/>
        </authorList>
    </citation>
    <scope>NUCLEOTIDE SEQUENCE [LARGE SCALE GENOMIC DNA]</scope>
    <source>
        <strain evidence="2 3">JP610</strain>
    </source>
</reference>
<dbReference type="EMBL" id="KQ241602">
    <property type="protein sequence ID" value="KNC87651.1"/>
    <property type="molecule type" value="Genomic_DNA"/>
</dbReference>
<evidence type="ECO:0000313" key="3">
    <source>
        <dbReference type="Proteomes" id="UP000054560"/>
    </source>
</evidence>
<protein>
    <recommendedName>
        <fullName evidence="1">Tryptophan synthase beta chain-like PALP domain-containing protein</fullName>
    </recommendedName>
</protein>
<feature type="domain" description="Tryptophan synthase beta chain-like PALP" evidence="1">
    <location>
        <begin position="48"/>
        <end position="350"/>
    </location>
</feature>
<dbReference type="eggNOG" id="KOG1481">
    <property type="taxonomic scope" value="Eukaryota"/>
</dbReference>
<dbReference type="OrthoDB" id="10259545at2759"/>
<dbReference type="STRING" id="667725.A0A0L0GFN9"/>
<sequence>MMQPLLRNTFAYASSRSAISRCGTLKLSVRLLSSSYTNLKICRYRELVADTPMVDLTHLVAKDANSELANSNVRVFAKVEFLNPGFSIKDRIVQNILNKAEDEGKLKKGMIAVAASSGNTGASTAMMCAMRGYECIITTSPKCSKEKMDAIKAYGAKLLVSEPGVEEGDPKHYIEMARLMALEDPELYFDIDQYDTLSNPEGHFLTLGPEIWQQTNGLVTHFVAAGSTGGTISGTAKYLKQQNPEVKAVLADPVGSIFTEYFKKGSYGKPKDFLVEGVGKGTIPGAMNFDIIDDVIPVNDQEAFDTCFRLSRKEGICAGGSSGLNVFASLQLAASLDPNTPAVIVTVLPDLGVKYLSKFYNDEWLTENGLKPPSAGQI</sequence>
<dbReference type="InterPro" id="IPR036052">
    <property type="entry name" value="TrpB-like_PALP_sf"/>
</dbReference>
<dbReference type="GeneID" id="25900726"/>
<dbReference type="RefSeq" id="XP_014161553.1">
    <property type="nucleotide sequence ID" value="XM_014306078.1"/>
</dbReference>
<keyword evidence="3" id="KW-1185">Reference proteome</keyword>
<proteinExistence type="predicted"/>
<dbReference type="InterPro" id="IPR001926">
    <property type="entry name" value="TrpB-like_PALP"/>
</dbReference>
<dbReference type="SUPFAM" id="SSF53686">
    <property type="entry name" value="Tryptophan synthase beta subunit-like PLP-dependent enzymes"/>
    <property type="match status" value="1"/>
</dbReference>
<dbReference type="InterPro" id="IPR050214">
    <property type="entry name" value="Cys_Synth/Cystath_Beta-Synth"/>
</dbReference>
<organism evidence="2 3">
    <name type="scientific">Sphaeroforma arctica JP610</name>
    <dbReference type="NCBI Taxonomy" id="667725"/>
    <lineage>
        <taxon>Eukaryota</taxon>
        <taxon>Ichthyosporea</taxon>
        <taxon>Ichthyophonida</taxon>
        <taxon>Sphaeroforma</taxon>
    </lineage>
</organism>
<gene>
    <name evidence="2" type="ORF">SARC_00222</name>
</gene>
<dbReference type="AlphaFoldDB" id="A0A0L0GFN9"/>
<evidence type="ECO:0000313" key="2">
    <source>
        <dbReference type="EMBL" id="KNC87651.1"/>
    </source>
</evidence>
<dbReference type="Proteomes" id="UP000054560">
    <property type="component" value="Unassembled WGS sequence"/>
</dbReference>
<dbReference type="PANTHER" id="PTHR10314">
    <property type="entry name" value="CYSTATHIONINE BETA-SYNTHASE"/>
    <property type="match status" value="1"/>
</dbReference>
<dbReference type="Gene3D" id="3.40.50.1100">
    <property type="match status" value="2"/>
</dbReference>
<dbReference type="Pfam" id="PF00291">
    <property type="entry name" value="PALP"/>
    <property type="match status" value="1"/>
</dbReference>
<name>A0A0L0GFN9_9EUKA</name>